<dbReference type="PROSITE" id="PS00092">
    <property type="entry name" value="N6_MTASE"/>
    <property type="match status" value="1"/>
</dbReference>
<dbReference type="PANTHER" id="PTHR33841:SF1">
    <property type="entry name" value="DNA METHYLTRANSFERASE A"/>
    <property type="match status" value="1"/>
</dbReference>
<keyword evidence="3" id="KW-0808">Transferase</keyword>
<feature type="domain" description="Type II methyltransferase M.TaqI-like" evidence="6">
    <location>
        <begin position="22"/>
        <end position="155"/>
    </location>
</feature>
<keyword evidence="4" id="KW-0949">S-adenosyl-L-methionine</keyword>
<evidence type="ECO:0000313" key="7">
    <source>
        <dbReference type="EMBL" id="GAH96966.1"/>
    </source>
</evidence>
<evidence type="ECO:0000256" key="2">
    <source>
        <dbReference type="ARBA" id="ARBA00022603"/>
    </source>
</evidence>
<proteinExistence type="predicted"/>
<name>X1JQG9_9ZZZZ</name>
<dbReference type="GO" id="GO:0009007">
    <property type="term" value="F:site-specific DNA-methyltransferase (adenine-specific) activity"/>
    <property type="evidence" value="ECO:0007669"/>
    <property type="project" value="UniProtKB-EC"/>
</dbReference>
<sequence>MGVEKNLFNNELFNQLEKLKPLYFNETNPTKKQAYKKQIDKLISEITSGHTEFDFEVYFSEVFHEKGGFDIVIANPPYVEFKNLDKAEKDKLESIYTTTKGKYDLYIPFLEKSQSIAGASSVIIYICSTRFLHRDYGKNIRSFIKTYYVINEIID</sequence>
<dbReference type="EC" id="2.1.1.72" evidence="1"/>
<dbReference type="GO" id="GO:0006304">
    <property type="term" value="P:DNA modification"/>
    <property type="evidence" value="ECO:0007669"/>
    <property type="project" value="InterPro"/>
</dbReference>
<dbReference type="InterPro" id="IPR011639">
    <property type="entry name" value="MethylTrfase_TaqI-like_dom"/>
</dbReference>
<keyword evidence="2" id="KW-0489">Methyltransferase</keyword>
<protein>
    <recommendedName>
        <fullName evidence="1">site-specific DNA-methyltransferase (adenine-specific)</fullName>
        <ecNumber evidence="1">2.1.1.72</ecNumber>
    </recommendedName>
</protein>
<accession>X1JQG9</accession>
<organism evidence="7">
    <name type="scientific">marine sediment metagenome</name>
    <dbReference type="NCBI Taxonomy" id="412755"/>
    <lineage>
        <taxon>unclassified sequences</taxon>
        <taxon>metagenomes</taxon>
        <taxon>ecological metagenomes</taxon>
    </lineage>
</organism>
<dbReference type="InterPro" id="IPR029063">
    <property type="entry name" value="SAM-dependent_MTases_sf"/>
</dbReference>
<reference evidence="7" key="1">
    <citation type="journal article" date="2014" name="Front. Microbiol.">
        <title>High frequency of phylogenetically diverse reductive dehalogenase-homologous genes in deep subseafloor sedimentary metagenomes.</title>
        <authorList>
            <person name="Kawai M."/>
            <person name="Futagami T."/>
            <person name="Toyoda A."/>
            <person name="Takaki Y."/>
            <person name="Nishi S."/>
            <person name="Hori S."/>
            <person name="Arai W."/>
            <person name="Tsubouchi T."/>
            <person name="Morono Y."/>
            <person name="Uchiyama I."/>
            <person name="Ito T."/>
            <person name="Fujiyama A."/>
            <person name="Inagaki F."/>
            <person name="Takami H."/>
        </authorList>
    </citation>
    <scope>NUCLEOTIDE SEQUENCE</scope>
    <source>
        <strain evidence="7">Expedition CK06-06</strain>
    </source>
</reference>
<dbReference type="InterPro" id="IPR002052">
    <property type="entry name" value="DNA_methylase_N6_adenine_CS"/>
</dbReference>
<comment type="catalytic activity">
    <reaction evidence="5">
        <text>a 2'-deoxyadenosine in DNA + S-adenosyl-L-methionine = an N(6)-methyl-2'-deoxyadenosine in DNA + S-adenosyl-L-homocysteine + H(+)</text>
        <dbReference type="Rhea" id="RHEA:15197"/>
        <dbReference type="Rhea" id="RHEA-COMP:12418"/>
        <dbReference type="Rhea" id="RHEA-COMP:12419"/>
        <dbReference type="ChEBI" id="CHEBI:15378"/>
        <dbReference type="ChEBI" id="CHEBI:57856"/>
        <dbReference type="ChEBI" id="CHEBI:59789"/>
        <dbReference type="ChEBI" id="CHEBI:90615"/>
        <dbReference type="ChEBI" id="CHEBI:90616"/>
        <dbReference type="EC" id="2.1.1.72"/>
    </reaction>
</comment>
<evidence type="ECO:0000259" key="6">
    <source>
        <dbReference type="Pfam" id="PF07669"/>
    </source>
</evidence>
<gene>
    <name evidence="7" type="ORF">S06H3_07150</name>
</gene>
<dbReference type="AlphaFoldDB" id="X1JQG9"/>
<dbReference type="SUPFAM" id="SSF53335">
    <property type="entry name" value="S-adenosyl-L-methionine-dependent methyltransferases"/>
    <property type="match status" value="1"/>
</dbReference>
<dbReference type="PANTHER" id="PTHR33841">
    <property type="entry name" value="DNA METHYLTRANSFERASE YEEA-RELATED"/>
    <property type="match status" value="1"/>
</dbReference>
<dbReference type="EMBL" id="BARV01002862">
    <property type="protein sequence ID" value="GAH96966.1"/>
    <property type="molecule type" value="Genomic_DNA"/>
</dbReference>
<dbReference type="GO" id="GO:0032259">
    <property type="term" value="P:methylation"/>
    <property type="evidence" value="ECO:0007669"/>
    <property type="project" value="UniProtKB-KW"/>
</dbReference>
<evidence type="ECO:0000256" key="5">
    <source>
        <dbReference type="ARBA" id="ARBA00047942"/>
    </source>
</evidence>
<dbReference type="GO" id="GO:0003676">
    <property type="term" value="F:nucleic acid binding"/>
    <property type="evidence" value="ECO:0007669"/>
    <property type="project" value="InterPro"/>
</dbReference>
<evidence type="ECO:0000256" key="4">
    <source>
        <dbReference type="ARBA" id="ARBA00022691"/>
    </source>
</evidence>
<dbReference type="Gene3D" id="3.40.50.150">
    <property type="entry name" value="Vaccinia Virus protein VP39"/>
    <property type="match status" value="1"/>
</dbReference>
<evidence type="ECO:0000256" key="1">
    <source>
        <dbReference type="ARBA" id="ARBA00011900"/>
    </source>
</evidence>
<comment type="caution">
    <text evidence="7">The sequence shown here is derived from an EMBL/GenBank/DDBJ whole genome shotgun (WGS) entry which is preliminary data.</text>
</comment>
<evidence type="ECO:0000256" key="3">
    <source>
        <dbReference type="ARBA" id="ARBA00022679"/>
    </source>
</evidence>
<dbReference type="Pfam" id="PF07669">
    <property type="entry name" value="Eco57I"/>
    <property type="match status" value="1"/>
</dbReference>
<dbReference type="InterPro" id="IPR050953">
    <property type="entry name" value="N4_N6_ade-DNA_methylase"/>
</dbReference>